<evidence type="ECO:0000256" key="2">
    <source>
        <dbReference type="SAM" id="Phobius"/>
    </source>
</evidence>
<dbReference type="EMBL" id="OIVN01000320">
    <property type="protein sequence ID" value="SPC78233.1"/>
    <property type="molecule type" value="Genomic_DNA"/>
</dbReference>
<name>A0A2N9ETV2_FAGSY</name>
<keyword evidence="2" id="KW-1133">Transmembrane helix</keyword>
<feature type="transmembrane region" description="Helical" evidence="2">
    <location>
        <begin position="129"/>
        <end position="149"/>
    </location>
</feature>
<organism evidence="3">
    <name type="scientific">Fagus sylvatica</name>
    <name type="common">Beechnut</name>
    <dbReference type="NCBI Taxonomy" id="28930"/>
    <lineage>
        <taxon>Eukaryota</taxon>
        <taxon>Viridiplantae</taxon>
        <taxon>Streptophyta</taxon>
        <taxon>Embryophyta</taxon>
        <taxon>Tracheophyta</taxon>
        <taxon>Spermatophyta</taxon>
        <taxon>Magnoliopsida</taxon>
        <taxon>eudicotyledons</taxon>
        <taxon>Gunneridae</taxon>
        <taxon>Pentapetalae</taxon>
        <taxon>rosids</taxon>
        <taxon>fabids</taxon>
        <taxon>Fagales</taxon>
        <taxon>Fagaceae</taxon>
        <taxon>Fagus</taxon>
    </lineage>
</organism>
<keyword evidence="2" id="KW-0472">Membrane</keyword>
<feature type="compositionally biased region" description="Basic and acidic residues" evidence="1">
    <location>
        <begin position="72"/>
        <end position="84"/>
    </location>
</feature>
<protein>
    <submittedName>
        <fullName evidence="3">Uncharacterized protein</fullName>
    </submittedName>
</protein>
<keyword evidence="2" id="KW-0812">Transmembrane</keyword>
<feature type="region of interest" description="Disordered" evidence="1">
    <location>
        <begin position="64"/>
        <end position="103"/>
    </location>
</feature>
<dbReference type="AlphaFoldDB" id="A0A2N9ETV2"/>
<sequence length="299" mass="34420">MAYFFSLLKSSRTSTFVFLSHTHTHTPFLRLTPTPTFLTFNTVNPHTHIPFLLTPTPTFLTFNTVKPNTVKPRSEKPDLKKPRSENLNPKNPNPNKPDPKKPKRGILLRMLVFVGLTKKPDLEKPKRGILLRMLLFVGLTILRAFLGAFGEELFHHSKVLSNELWKKLLSIYLKKKWLYSLNTGGGLHIVELERLADNISLTLELPDIYNRKGLAVYFASFVVDANDVYIVHRRLNIDWFDWFKLIEDNGRYYLNRVPGIGGERCTYAVSDGYGHSFSPIFEYETSMTFFAEGISEPLQ</sequence>
<reference evidence="3" key="1">
    <citation type="submission" date="2018-02" db="EMBL/GenBank/DDBJ databases">
        <authorList>
            <person name="Cohen D.B."/>
            <person name="Kent A.D."/>
        </authorList>
    </citation>
    <scope>NUCLEOTIDE SEQUENCE</scope>
</reference>
<proteinExistence type="predicted"/>
<accession>A0A2N9ETV2</accession>
<gene>
    <name evidence="3" type="ORF">FSB_LOCUS6115</name>
</gene>
<evidence type="ECO:0000256" key="1">
    <source>
        <dbReference type="SAM" id="MobiDB-lite"/>
    </source>
</evidence>
<evidence type="ECO:0000313" key="3">
    <source>
        <dbReference type="EMBL" id="SPC78233.1"/>
    </source>
</evidence>